<sequence>MQKTSNIENDTKVNYKVIINPLGLELLSDDKLHLYIEDKLDDGLAFDEESVKLYKAIVADQQKTSGDNHTYNPVNITKGEEITNKNLQFDSANNKMTLELPETNIAYIVEYTAYITRKNVTLNNNVKLVGSSVPETSSQDEANNSVKLAAHSGAMLRPSKNLFYSVVVKKTGENNTPLEGANIGLYSAKDESSLLGVGVSGEDGTCVISVKNSIVKNYETLYVREITAPNGYLLNRDWFEFTKQDGGNSSENSPIATIQNQKAEAGKQGRLTVYRYDENTLEPLSHFQVQNLHCFQILVMNNLFKLV</sequence>
<evidence type="ECO:0000313" key="2">
    <source>
        <dbReference type="EMBL" id="HIV62093.1"/>
    </source>
</evidence>
<evidence type="ECO:0000259" key="1">
    <source>
        <dbReference type="Pfam" id="PF17802"/>
    </source>
</evidence>
<dbReference type="InterPro" id="IPR013783">
    <property type="entry name" value="Ig-like_fold"/>
</dbReference>
<dbReference type="Gene3D" id="2.60.40.740">
    <property type="match status" value="1"/>
</dbReference>
<dbReference type="Proteomes" id="UP000886808">
    <property type="component" value="Unassembled WGS sequence"/>
</dbReference>
<reference evidence="2" key="1">
    <citation type="journal article" date="2021" name="PeerJ">
        <title>Extensive microbial diversity within the chicken gut microbiome revealed by metagenomics and culture.</title>
        <authorList>
            <person name="Gilroy R."/>
            <person name="Ravi A."/>
            <person name="Getino M."/>
            <person name="Pursley I."/>
            <person name="Horton D.L."/>
            <person name="Alikhan N.F."/>
            <person name="Baker D."/>
            <person name="Gharbi K."/>
            <person name="Hall N."/>
            <person name="Watson M."/>
            <person name="Adriaenssens E.M."/>
            <person name="Foster-Nyarko E."/>
            <person name="Jarju S."/>
            <person name="Secka A."/>
            <person name="Antonio M."/>
            <person name="Oren A."/>
            <person name="Chaudhuri R.R."/>
            <person name="La Ragione R."/>
            <person name="Hildebrand F."/>
            <person name="Pallen M.J."/>
        </authorList>
    </citation>
    <scope>NUCLEOTIDE SEQUENCE</scope>
    <source>
        <strain evidence="2">CHK193-4272</strain>
    </source>
</reference>
<name>A0A9D1PIH5_9FIRM</name>
<reference evidence="2" key="2">
    <citation type="submission" date="2021-04" db="EMBL/GenBank/DDBJ databases">
        <authorList>
            <person name="Gilroy R."/>
        </authorList>
    </citation>
    <scope>NUCLEOTIDE SEQUENCE</scope>
    <source>
        <strain evidence="2">CHK193-4272</strain>
    </source>
</reference>
<dbReference type="AlphaFoldDB" id="A0A9D1PIH5"/>
<evidence type="ECO:0000313" key="3">
    <source>
        <dbReference type="Proteomes" id="UP000886808"/>
    </source>
</evidence>
<organism evidence="2 3">
    <name type="scientific">Candidatus Butyricicoccus avistercoris</name>
    <dbReference type="NCBI Taxonomy" id="2838518"/>
    <lineage>
        <taxon>Bacteria</taxon>
        <taxon>Bacillati</taxon>
        <taxon>Bacillota</taxon>
        <taxon>Clostridia</taxon>
        <taxon>Eubacteriales</taxon>
        <taxon>Butyricicoccaceae</taxon>
        <taxon>Butyricicoccus</taxon>
    </lineage>
</organism>
<proteinExistence type="predicted"/>
<comment type="caution">
    <text evidence="2">The sequence shown here is derived from an EMBL/GenBank/DDBJ whole genome shotgun (WGS) entry which is preliminary data.</text>
</comment>
<dbReference type="EMBL" id="DXIE01000028">
    <property type="protein sequence ID" value="HIV62093.1"/>
    <property type="molecule type" value="Genomic_DNA"/>
</dbReference>
<accession>A0A9D1PIH5</accession>
<dbReference type="Gene3D" id="2.60.40.10">
    <property type="entry name" value="Immunoglobulins"/>
    <property type="match status" value="1"/>
</dbReference>
<dbReference type="InterPro" id="IPR041033">
    <property type="entry name" value="SpaA_PFL_dom_1"/>
</dbReference>
<feature type="domain" description="SpaA-like prealbumin fold" evidence="1">
    <location>
        <begin position="165"/>
        <end position="246"/>
    </location>
</feature>
<dbReference type="Pfam" id="PF17802">
    <property type="entry name" value="SpaA"/>
    <property type="match status" value="1"/>
</dbReference>
<gene>
    <name evidence="2" type="ORF">H9746_04485</name>
</gene>
<protein>
    <submittedName>
        <fullName evidence="2">Prealbumin-like fold domain-containing protein</fullName>
    </submittedName>
</protein>